<name>A0A067MK64_BOTB1</name>
<reference evidence="2" key="1">
    <citation type="journal article" date="2014" name="Proc. Natl. Acad. Sci. U.S.A.">
        <title>Extensive sampling of basidiomycete genomes demonstrates inadequacy of the white-rot/brown-rot paradigm for wood decay fungi.</title>
        <authorList>
            <person name="Riley R."/>
            <person name="Salamov A.A."/>
            <person name="Brown D.W."/>
            <person name="Nagy L.G."/>
            <person name="Floudas D."/>
            <person name="Held B.W."/>
            <person name="Levasseur A."/>
            <person name="Lombard V."/>
            <person name="Morin E."/>
            <person name="Otillar R."/>
            <person name="Lindquist E.A."/>
            <person name="Sun H."/>
            <person name="LaButti K.M."/>
            <person name="Schmutz J."/>
            <person name="Jabbour D."/>
            <person name="Luo H."/>
            <person name="Baker S.E."/>
            <person name="Pisabarro A.G."/>
            <person name="Walton J.D."/>
            <person name="Blanchette R.A."/>
            <person name="Henrissat B."/>
            <person name="Martin F."/>
            <person name="Cullen D."/>
            <person name="Hibbett D.S."/>
            <person name="Grigoriev I.V."/>
        </authorList>
    </citation>
    <scope>NUCLEOTIDE SEQUENCE [LARGE SCALE GENOMIC DNA]</scope>
    <source>
        <strain evidence="2">FD-172 SS1</strain>
    </source>
</reference>
<dbReference type="EMBL" id="KL198030">
    <property type="protein sequence ID" value="KDQ15924.1"/>
    <property type="molecule type" value="Genomic_DNA"/>
</dbReference>
<proteinExistence type="predicted"/>
<keyword evidence="2" id="KW-1185">Reference proteome</keyword>
<dbReference type="Proteomes" id="UP000027195">
    <property type="component" value="Unassembled WGS sequence"/>
</dbReference>
<dbReference type="InParanoid" id="A0A067MK64"/>
<organism evidence="1 2">
    <name type="scientific">Botryobasidium botryosum (strain FD-172 SS1)</name>
    <dbReference type="NCBI Taxonomy" id="930990"/>
    <lineage>
        <taxon>Eukaryota</taxon>
        <taxon>Fungi</taxon>
        <taxon>Dikarya</taxon>
        <taxon>Basidiomycota</taxon>
        <taxon>Agaricomycotina</taxon>
        <taxon>Agaricomycetes</taxon>
        <taxon>Cantharellales</taxon>
        <taxon>Botryobasidiaceae</taxon>
        <taxon>Botryobasidium</taxon>
    </lineage>
</organism>
<sequence length="102" mass="11294">MNSSVVTADSLCAPSRRRIAPFCPELASLPRMPRLEKLCRGVSSAPPPVTHNVPVVLPVTYPVERCLRTPRRRRVCRDPVRFKKLTSLESLLLAAAASDDDD</sequence>
<gene>
    <name evidence="1" type="ORF">BOTBODRAFT_173587</name>
</gene>
<evidence type="ECO:0000313" key="1">
    <source>
        <dbReference type="EMBL" id="KDQ15924.1"/>
    </source>
</evidence>
<protein>
    <submittedName>
        <fullName evidence="1">Uncharacterized protein</fullName>
    </submittedName>
</protein>
<dbReference type="AlphaFoldDB" id="A0A067MK64"/>
<dbReference type="HOGENOM" id="CLU_179451_0_0_1"/>
<evidence type="ECO:0000313" key="2">
    <source>
        <dbReference type="Proteomes" id="UP000027195"/>
    </source>
</evidence>
<accession>A0A067MK64</accession>